<feature type="region of interest" description="Disordered" evidence="5">
    <location>
        <begin position="76"/>
        <end position="184"/>
    </location>
</feature>
<dbReference type="InterPro" id="IPR000315">
    <property type="entry name" value="Znf_B-box"/>
</dbReference>
<organism evidence="7 8">
    <name type="scientific">Coffea arabica</name>
    <name type="common">Arabian coffee</name>
    <dbReference type="NCBI Taxonomy" id="13443"/>
    <lineage>
        <taxon>Eukaryota</taxon>
        <taxon>Viridiplantae</taxon>
        <taxon>Streptophyta</taxon>
        <taxon>Embryophyta</taxon>
        <taxon>Tracheophyta</taxon>
        <taxon>Spermatophyta</taxon>
        <taxon>Magnoliopsida</taxon>
        <taxon>eudicotyledons</taxon>
        <taxon>Gunneridae</taxon>
        <taxon>Pentapetalae</taxon>
        <taxon>asterids</taxon>
        <taxon>lamiids</taxon>
        <taxon>Gentianales</taxon>
        <taxon>Rubiaceae</taxon>
        <taxon>Ixoroideae</taxon>
        <taxon>Gardenieae complex</taxon>
        <taxon>Bertiereae - Coffeeae clade</taxon>
        <taxon>Coffeeae</taxon>
        <taxon>Coffea</taxon>
    </lineage>
</organism>
<dbReference type="PROSITE" id="PS50119">
    <property type="entry name" value="ZF_BBOX"/>
    <property type="match status" value="1"/>
</dbReference>
<evidence type="ECO:0000259" key="6">
    <source>
        <dbReference type="PROSITE" id="PS50119"/>
    </source>
</evidence>
<dbReference type="GO" id="GO:0008270">
    <property type="term" value="F:zinc ion binding"/>
    <property type="evidence" value="ECO:0007669"/>
    <property type="project" value="UniProtKB-KW"/>
</dbReference>
<evidence type="ECO:0000313" key="8">
    <source>
        <dbReference type="RefSeq" id="XP_027111631.1"/>
    </source>
</evidence>
<dbReference type="SMART" id="SM00336">
    <property type="entry name" value="BBOX"/>
    <property type="match status" value="1"/>
</dbReference>
<evidence type="ECO:0000256" key="1">
    <source>
        <dbReference type="ARBA" id="ARBA00022723"/>
    </source>
</evidence>
<gene>
    <name evidence="8" type="primary">LOC113730870</name>
</gene>
<dbReference type="PANTHER" id="PTHR31717">
    <property type="entry name" value="ZINC FINGER PROTEIN CONSTANS-LIKE 10"/>
    <property type="match status" value="1"/>
</dbReference>
<dbReference type="PANTHER" id="PTHR31717:SF60">
    <property type="entry name" value="B-BOX TYPE ZINC FINGER FAMILY PROTEIN"/>
    <property type="match status" value="1"/>
</dbReference>
<keyword evidence="7" id="KW-1185">Reference proteome</keyword>
<keyword evidence="1" id="KW-0479">Metal-binding</keyword>
<keyword evidence="3" id="KW-0862">Zinc</keyword>
<dbReference type="Proteomes" id="UP001652660">
    <property type="component" value="Chromosome 2e"/>
</dbReference>
<dbReference type="InterPro" id="IPR049808">
    <property type="entry name" value="CONSTANS-like_Bbox1"/>
</dbReference>
<reference evidence="8" key="2">
    <citation type="submission" date="2025-08" db="UniProtKB">
        <authorList>
            <consortium name="RefSeq"/>
        </authorList>
    </citation>
    <scope>IDENTIFICATION</scope>
    <source>
        <tissue evidence="8">Leaves</tissue>
    </source>
</reference>
<sequence>MKKCELCNSTAKMYCDSDQASLCWDCDARVHTANFLVAKHLRTLLCHACQSPTPWTASGPKLGPTVSVCQACANRTSSSIDGDHDPENNRDDNDEDDDEDDADSEDEDDQDDNDDGDSSDDSGDEDDGDNQVVPLSSTPLPPPLISSSSSSEDSSRRSSRRRDGGVSSSRIGYFSNYSNENGRFSCDSIERSRQKGNYRISSPTSWV</sequence>
<dbReference type="OrthoDB" id="153872at2759"/>
<dbReference type="AlphaFoldDB" id="A0A6P6WAL2"/>
<dbReference type="CDD" id="cd19821">
    <property type="entry name" value="Bbox1_BBX-like"/>
    <property type="match status" value="1"/>
</dbReference>
<feature type="compositionally biased region" description="Basic and acidic residues" evidence="5">
    <location>
        <begin position="81"/>
        <end position="91"/>
    </location>
</feature>
<protein>
    <recommendedName>
        <fullName evidence="6">B box-type domain-containing protein</fullName>
    </recommendedName>
</protein>
<dbReference type="Gene3D" id="3.30.70.2850">
    <property type="match status" value="1"/>
</dbReference>
<feature type="domain" description="B box-type" evidence="6">
    <location>
        <begin position="1"/>
        <end position="45"/>
    </location>
</feature>
<evidence type="ECO:0000256" key="3">
    <source>
        <dbReference type="ARBA" id="ARBA00022833"/>
    </source>
</evidence>
<evidence type="ECO:0000256" key="2">
    <source>
        <dbReference type="ARBA" id="ARBA00022771"/>
    </source>
</evidence>
<proteinExistence type="predicted"/>
<accession>A0A6P6WAL2</accession>
<dbReference type="Pfam" id="PF00643">
    <property type="entry name" value="zf-B_box"/>
    <property type="match status" value="1"/>
</dbReference>
<feature type="compositionally biased region" description="Acidic residues" evidence="5">
    <location>
        <begin position="92"/>
        <end position="129"/>
    </location>
</feature>
<reference evidence="7" key="1">
    <citation type="journal article" date="2025" name="Foods">
        <title>Unveiling the Microbial Signatures of Arabica Coffee Cherries: Insights into Ripeness Specific Diversity, Functional Traits, and Implications for Quality and Safety.</title>
        <authorList>
            <consortium name="RefSeq"/>
            <person name="Tenea G.N."/>
            <person name="Cifuentes V."/>
            <person name="Reyes P."/>
            <person name="Cevallos-Vallejos M."/>
        </authorList>
    </citation>
    <scope>NUCLEOTIDE SEQUENCE [LARGE SCALE GENOMIC DNA]</scope>
</reference>
<keyword evidence="2 4" id="KW-0863">Zinc-finger</keyword>
<evidence type="ECO:0000256" key="4">
    <source>
        <dbReference type="PROSITE-ProRule" id="PRU00024"/>
    </source>
</evidence>
<dbReference type="RefSeq" id="XP_027111631.1">
    <property type="nucleotide sequence ID" value="XM_027255830.2"/>
</dbReference>
<evidence type="ECO:0000313" key="7">
    <source>
        <dbReference type="Proteomes" id="UP001652660"/>
    </source>
</evidence>
<name>A0A6P6WAL2_COFAR</name>
<feature type="compositionally biased region" description="Basic and acidic residues" evidence="5">
    <location>
        <begin position="153"/>
        <end position="164"/>
    </location>
</feature>
<evidence type="ECO:0000256" key="5">
    <source>
        <dbReference type="SAM" id="MobiDB-lite"/>
    </source>
</evidence>
<dbReference type="GeneID" id="113730870"/>